<dbReference type="EMBL" id="BMJJ01000018">
    <property type="protein sequence ID" value="GGD41486.1"/>
    <property type="molecule type" value="Genomic_DNA"/>
</dbReference>
<sequence>MSAVAFRRRPGERPSSLASVLTQTAGADLWRFLPVLAAGVASVLLHPQLPAAVQPWLGAVTCLVGAATVWRRRPALALPGPVVASSPAPAVEPAVADGSEAPGRRDFAAPVLPATQAPPVALDRVLDDLWSHSVYTDILCKQMDGVTDVGEKAAARLMTGLTAVDDQITSLMRFIEQSGSNERVTGIVREIEAQIETSRRMLDEFVAQQRLEAKASGIQRGKIVAETRQTIGALAGITEIARQTSMLSINVSIEAARVGEHGRGFMVIGQEIRKLAAEVHQLSQQINASVEALTTTVTDGLEQHKQARERLEQESMTSIVSALDSLTENVTTLLAHQRDVLGKVEQGNVSIAEPIMEMMASMQFQDINRQQIEQLVFMAQTVEEHLSLTRSQLESQLAIEDETPLSEKLDALFDSYVMDSQRQGHLSASGHDNSASPVMNIQLF</sequence>
<dbReference type="SMART" id="SM00283">
    <property type="entry name" value="MA"/>
    <property type="match status" value="1"/>
</dbReference>
<dbReference type="GO" id="GO:0006935">
    <property type="term" value="P:chemotaxis"/>
    <property type="evidence" value="ECO:0007669"/>
    <property type="project" value="UniProtKB-KW"/>
</dbReference>
<dbReference type="PANTHER" id="PTHR43531">
    <property type="entry name" value="PROTEIN ICFG"/>
    <property type="match status" value="1"/>
</dbReference>
<evidence type="ECO:0000259" key="4">
    <source>
        <dbReference type="PROSITE" id="PS50111"/>
    </source>
</evidence>
<dbReference type="Pfam" id="PF00015">
    <property type="entry name" value="MCPsignal"/>
    <property type="match status" value="1"/>
</dbReference>
<evidence type="ECO:0000256" key="2">
    <source>
        <dbReference type="ARBA" id="ARBA00029447"/>
    </source>
</evidence>
<organism evidence="5 6">
    <name type="scientific">Aureimonas glaciei</name>
    <dbReference type="NCBI Taxonomy" id="1776957"/>
    <lineage>
        <taxon>Bacteria</taxon>
        <taxon>Pseudomonadati</taxon>
        <taxon>Pseudomonadota</taxon>
        <taxon>Alphaproteobacteria</taxon>
        <taxon>Hyphomicrobiales</taxon>
        <taxon>Aurantimonadaceae</taxon>
        <taxon>Aureimonas</taxon>
    </lineage>
</organism>
<dbReference type="RefSeq" id="WP_188855180.1">
    <property type="nucleotide sequence ID" value="NZ_BMJJ01000018.1"/>
</dbReference>
<feature type="domain" description="Methyl-accepting transducer" evidence="4">
    <location>
        <begin position="237"/>
        <end position="373"/>
    </location>
</feature>
<comment type="caution">
    <text evidence="5">The sequence shown here is derived from an EMBL/GenBank/DDBJ whole genome shotgun (WGS) entry which is preliminary data.</text>
</comment>
<dbReference type="GO" id="GO:0007165">
    <property type="term" value="P:signal transduction"/>
    <property type="evidence" value="ECO:0007669"/>
    <property type="project" value="UniProtKB-KW"/>
</dbReference>
<dbReference type="Proteomes" id="UP000613160">
    <property type="component" value="Unassembled WGS sequence"/>
</dbReference>
<keyword evidence="6" id="KW-1185">Reference proteome</keyword>
<dbReference type="GO" id="GO:0004888">
    <property type="term" value="F:transmembrane signaling receptor activity"/>
    <property type="evidence" value="ECO:0007669"/>
    <property type="project" value="InterPro"/>
</dbReference>
<dbReference type="AlphaFoldDB" id="A0A916YFP6"/>
<dbReference type="GO" id="GO:0005886">
    <property type="term" value="C:plasma membrane"/>
    <property type="evidence" value="ECO:0007669"/>
    <property type="project" value="TreeGrafter"/>
</dbReference>
<evidence type="ECO:0000313" key="6">
    <source>
        <dbReference type="Proteomes" id="UP000613160"/>
    </source>
</evidence>
<proteinExistence type="inferred from homology"/>
<keyword evidence="1" id="KW-0145">Chemotaxis</keyword>
<dbReference type="PANTHER" id="PTHR43531:SF11">
    <property type="entry name" value="METHYL-ACCEPTING CHEMOTAXIS PROTEIN 3"/>
    <property type="match status" value="1"/>
</dbReference>
<dbReference type="PRINTS" id="PR00260">
    <property type="entry name" value="CHEMTRNSDUCR"/>
</dbReference>
<dbReference type="SUPFAM" id="SSF58104">
    <property type="entry name" value="Methyl-accepting chemotaxis protein (MCP) signaling domain"/>
    <property type="match status" value="1"/>
</dbReference>
<reference evidence="5" key="2">
    <citation type="submission" date="2020-09" db="EMBL/GenBank/DDBJ databases">
        <authorList>
            <person name="Sun Q."/>
            <person name="Zhou Y."/>
        </authorList>
    </citation>
    <scope>NUCLEOTIDE SEQUENCE</scope>
    <source>
        <strain evidence="5">CGMCC 1.15493</strain>
    </source>
</reference>
<dbReference type="Gene3D" id="1.10.287.950">
    <property type="entry name" value="Methyl-accepting chemotaxis protein"/>
    <property type="match status" value="1"/>
</dbReference>
<keyword evidence="3" id="KW-0807">Transducer</keyword>
<dbReference type="PROSITE" id="PS50111">
    <property type="entry name" value="CHEMOTAXIS_TRANSDUC_2"/>
    <property type="match status" value="1"/>
</dbReference>
<dbReference type="InterPro" id="IPR004089">
    <property type="entry name" value="MCPsignal_dom"/>
</dbReference>
<accession>A0A916YFP6</accession>
<name>A0A916YFP6_9HYPH</name>
<protein>
    <recommendedName>
        <fullName evidence="4">Methyl-accepting transducer domain-containing protein</fullName>
    </recommendedName>
</protein>
<evidence type="ECO:0000313" key="5">
    <source>
        <dbReference type="EMBL" id="GGD41486.1"/>
    </source>
</evidence>
<evidence type="ECO:0000256" key="1">
    <source>
        <dbReference type="ARBA" id="ARBA00022500"/>
    </source>
</evidence>
<evidence type="ECO:0000256" key="3">
    <source>
        <dbReference type="PROSITE-ProRule" id="PRU00284"/>
    </source>
</evidence>
<comment type="similarity">
    <text evidence="2">Belongs to the methyl-accepting chemotaxis (MCP) protein family.</text>
</comment>
<dbReference type="InterPro" id="IPR004090">
    <property type="entry name" value="Chemotax_Me-accpt_rcpt"/>
</dbReference>
<gene>
    <name evidence="5" type="ORF">GCM10011335_50210</name>
</gene>
<reference evidence="5" key="1">
    <citation type="journal article" date="2014" name="Int. J. Syst. Evol. Microbiol.">
        <title>Complete genome sequence of Corynebacterium casei LMG S-19264T (=DSM 44701T), isolated from a smear-ripened cheese.</title>
        <authorList>
            <consortium name="US DOE Joint Genome Institute (JGI-PGF)"/>
            <person name="Walter F."/>
            <person name="Albersmeier A."/>
            <person name="Kalinowski J."/>
            <person name="Ruckert C."/>
        </authorList>
    </citation>
    <scope>NUCLEOTIDE SEQUENCE</scope>
    <source>
        <strain evidence="5">CGMCC 1.15493</strain>
    </source>
</reference>
<dbReference type="InterPro" id="IPR051310">
    <property type="entry name" value="MCP_chemotaxis"/>
</dbReference>